<comment type="caution">
    <text evidence="1">The sequence shown here is derived from an EMBL/GenBank/DDBJ whole genome shotgun (WGS) entry which is preliminary data.</text>
</comment>
<evidence type="ECO:0008006" key="3">
    <source>
        <dbReference type="Google" id="ProtNLM"/>
    </source>
</evidence>
<sequence>MAFVGDQLIGQVGHVTMRIAGAGRPGEVQLPIRGGSESFIAYGDEPIEAGAAVLVVGARPGRVVEVARLSG</sequence>
<organism evidence="1 2">
    <name type="scientific">Acidiferrimicrobium australe</name>
    <dbReference type="NCBI Taxonomy" id="2664430"/>
    <lineage>
        <taxon>Bacteria</taxon>
        <taxon>Bacillati</taxon>
        <taxon>Actinomycetota</taxon>
        <taxon>Acidimicrobiia</taxon>
        <taxon>Acidimicrobiales</taxon>
        <taxon>Acidimicrobiaceae</taxon>
        <taxon>Acidiferrimicrobium</taxon>
    </lineage>
</organism>
<keyword evidence="2" id="KW-1185">Reference proteome</keyword>
<evidence type="ECO:0000313" key="1">
    <source>
        <dbReference type="EMBL" id="MST31631.1"/>
    </source>
</evidence>
<accession>A0ABW9QQL0</accession>
<dbReference type="Proteomes" id="UP000437736">
    <property type="component" value="Unassembled WGS sequence"/>
</dbReference>
<evidence type="ECO:0000313" key="2">
    <source>
        <dbReference type="Proteomes" id="UP000437736"/>
    </source>
</evidence>
<dbReference type="Gene3D" id="2.40.50.140">
    <property type="entry name" value="Nucleic acid-binding proteins"/>
    <property type="match status" value="1"/>
</dbReference>
<dbReference type="InterPro" id="IPR012340">
    <property type="entry name" value="NA-bd_OB-fold"/>
</dbReference>
<proteinExistence type="predicted"/>
<name>A0ABW9QQL0_9ACTN</name>
<gene>
    <name evidence="1" type="ORF">GHK86_02655</name>
</gene>
<reference evidence="1 2" key="1">
    <citation type="submission" date="2019-11" db="EMBL/GenBank/DDBJ databases">
        <title>Acidiferrimicrobium australis gen. nov., sp. nov., an acidophilic and obligately heterotrophic, member of the Actinobacteria that catalyses dissimilatory oxido- reduction of iron isolated from metal-rich acidic water in Chile.</title>
        <authorList>
            <person name="Gonzalez D."/>
            <person name="Huber K."/>
            <person name="Hedrich S."/>
            <person name="Rojas-Villalobos C."/>
            <person name="Quatrini R."/>
            <person name="Dinamarca M.A."/>
            <person name="Schwarz A."/>
            <person name="Canales C."/>
            <person name="Nancucheo I."/>
        </authorList>
    </citation>
    <scope>NUCLEOTIDE SEQUENCE [LARGE SCALE GENOMIC DNA]</scope>
    <source>
        <strain evidence="1 2">USS-CCA1</strain>
    </source>
</reference>
<dbReference type="EMBL" id="WJHE01000107">
    <property type="protein sequence ID" value="MST31631.1"/>
    <property type="molecule type" value="Genomic_DNA"/>
</dbReference>
<protein>
    <recommendedName>
        <fullName evidence="3">RCK C-terminal domain-containing protein</fullName>
    </recommendedName>
</protein>